<dbReference type="RefSeq" id="WP_035448447.1">
    <property type="nucleotide sequence ID" value="NZ_JNHN01000179.1"/>
</dbReference>
<dbReference type="GO" id="GO:0046872">
    <property type="term" value="F:metal ion binding"/>
    <property type="evidence" value="ECO:0007669"/>
    <property type="project" value="UniProtKB-KW"/>
</dbReference>
<dbReference type="GO" id="GO:0047828">
    <property type="term" value="F:D-lyxose ketol-isomerase activity"/>
    <property type="evidence" value="ECO:0007669"/>
    <property type="project" value="UniProtKB-EC"/>
</dbReference>
<keyword evidence="4" id="KW-0413">Isomerase</keyword>
<dbReference type="InterPro" id="IPR047581">
    <property type="entry name" value="EcSI_cupin"/>
</dbReference>
<keyword evidence="2" id="KW-0479">Metal-binding</keyword>
<comment type="catalytic activity">
    <reaction evidence="6">
        <text>D-lyxose = D-xylulose</text>
        <dbReference type="Rhea" id="RHEA:14201"/>
        <dbReference type="ChEBI" id="CHEBI:16789"/>
        <dbReference type="ChEBI" id="CHEBI:17140"/>
        <dbReference type="EC" id="5.3.1.15"/>
    </reaction>
</comment>
<keyword evidence="5" id="KW-0119">Carbohydrate metabolism</keyword>
<evidence type="ECO:0000256" key="2">
    <source>
        <dbReference type="ARBA" id="ARBA00022723"/>
    </source>
</evidence>
<accession>A0A078RXM5</accession>
<name>A0A078RXM5_BACUN</name>
<reference evidence="9 10" key="1">
    <citation type="submission" date="2014-04" db="EMBL/GenBank/DDBJ databases">
        <authorList>
            <person name="Sears C."/>
            <person name="Carroll K."/>
            <person name="Sack B.R."/>
            <person name="Qadri F."/>
            <person name="Myers L.L."/>
            <person name="Chung G.-T."/>
            <person name="Escheverria P."/>
            <person name="Fraser C.M."/>
            <person name="Sadzewicz L."/>
            <person name="Shefchek K.A."/>
            <person name="Tallon L."/>
            <person name="Das S.P."/>
            <person name="Daugherty S."/>
            <person name="Mongodin E.F."/>
        </authorList>
    </citation>
    <scope>NUCLEOTIDE SEQUENCE [LARGE SCALE GENOMIC DNA]</scope>
    <source>
        <strain evidence="9 10">3978 T3 ii</strain>
    </source>
</reference>
<evidence type="ECO:0000256" key="8">
    <source>
        <dbReference type="ARBA" id="ARBA00044972"/>
    </source>
</evidence>
<evidence type="ECO:0000256" key="3">
    <source>
        <dbReference type="ARBA" id="ARBA00023211"/>
    </source>
</evidence>
<dbReference type="InterPro" id="IPR014710">
    <property type="entry name" value="RmlC-like_jellyroll"/>
</dbReference>
<proteinExistence type="inferred from homology"/>
<keyword evidence="3" id="KW-0464">Manganese</keyword>
<comment type="similarity">
    <text evidence="7">Belongs to the D-lyxose ketol-isomerase family.</text>
</comment>
<gene>
    <name evidence="9" type="ORF">M094_2218</name>
</gene>
<dbReference type="Gene3D" id="2.60.120.10">
    <property type="entry name" value="Jelly Rolls"/>
    <property type="match status" value="1"/>
</dbReference>
<protein>
    <recommendedName>
        <fullName evidence="8">D-lyxose ketol-isomerase</fullName>
        <ecNumber evidence="8">5.3.1.15</ecNumber>
    </recommendedName>
</protein>
<evidence type="ECO:0000313" key="10">
    <source>
        <dbReference type="Proteomes" id="UP000028013"/>
    </source>
</evidence>
<dbReference type="Proteomes" id="UP000028013">
    <property type="component" value="Unassembled WGS sequence"/>
</dbReference>
<evidence type="ECO:0000256" key="4">
    <source>
        <dbReference type="ARBA" id="ARBA00023235"/>
    </source>
</evidence>
<dbReference type="CDD" id="cd20309">
    <property type="entry name" value="cupin_EcSI"/>
    <property type="match status" value="1"/>
</dbReference>
<dbReference type="AlphaFoldDB" id="A0A078RXM5"/>
<dbReference type="EMBL" id="JNHN01000179">
    <property type="protein sequence ID" value="KDS48532.1"/>
    <property type="molecule type" value="Genomic_DNA"/>
</dbReference>
<dbReference type="PATRIC" id="fig|1339349.3.peg.3339"/>
<dbReference type="EC" id="5.3.1.15" evidence="8"/>
<evidence type="ECO:0000313" key="9">
    <source>
        <dbReference type="EMBL" id="KDS48532.1"/>
    </source>
</evidence>
<comment type="cofactor">
    <cofactor evidence="1">
        <name>Mn(2+)</name>
        <dbReference type="ChEBI" id="CHEBI:29035"/>
    </cofactor>
</comment>
<evidence type="ECO:0000256" key="6">
    <source>
        <dbReference type="ARBA" id="ARBA00044907"/>
    </source>
</evidence>
<evidence type="ECO:0000256" key="1">
    <source>
        <dbReference type="ARBA" id="ARBA00001936"/>
    </source>
</evidence>
<organism evidence="9 10">
    <name type="scientific">Bacteroides uniformis str. 3978 T3 ii</name>
    <dbReference type="NCBI Taxonomy" id="1339349"/>
    <lineage>
        <taxon>Bacteria</taxon>
        <taxon>Pseudomonadati</taxon>
        <taxon>Bacteroidota</taxon>
        <taxon>Bacteroidia</taxon>
        <taxon>Bacteroidales</taxon>
        <taxon>Bacteroidaceae</taxon>
        <taxon>Bacteroides</taxon>
    </lineage>
</organism>
<dbReference type="Pfam" id="PF07385">
    <property type="entry name" value="Lyx_isomer"/>
    <property type="match status" value="1"/>
</dbReference>
<comment type="caution">
    <text evidence="9">The sequence shown here is derived from an EMBL/GenBank/DDBJ whole genome shotgun (WGS) entry which is preliminary data.</text>
</comment>
<dbReference type="InterPro" id="IPR010864">
    <property type="entry name" value="D-lyxose_isomer"/>
</dbReference>
<evidence type="ECO:0000256" key="7">
    <source>
        <dbReference type="ARBA" id="ARBA00044951"/>
    </source>
</evidence>
<evidence type="ECO:0000256" key="5">
    <source>
        <dbReference type="ARBA" id="ARBA00023277"/>
    </source>
</evidence>
<sequence>MKRSEINRYIREAKAFMTKYHFMLPPWADWTPDDWKTKGPECDDIRERAMGWDLTDFGWGDFLKIGLTLVTLRNGSLQKKDKPYCEKIMFVRCGQVTPTHFHWLKTEDIINRGGGILCMRLWKADKETEMLTEEPLVVSIDGVSTRVAPGETVRLAPGQSICYEPYLYHTFWAEDDHCLVGEVSTVNDDMRDNRFLTPKGRFPQIEEDVPAEHLLCNEYPEV</sequence>